<reference evidence="11" key="1">
    <citation type="submission" date="2023-09" db="UniProtKB">
        <authorList>
            <consortium name="Ensembl"/>
        </authorList>
    </citation>
    <scope>IDENTIFICATION</scope>
</reference>
<evidence type="ECO:0000256" key="4">
    <source>
        <dbReference type="ARBA" id="ARBA00022771"/>
    </source>
</evidence>
<keyword evidence="4" id="KW-0863">Zinc-finger</keyword>
<keyword evidence="12" id="KW-1185">Reference proteome</keyword>
<feature type="compositionally biased region" description="Polar residues" evidence="8">
    <location>
        <begin position="464"/>
        <end position="479"/>
    </location>
</feature>
<feature type="region of interest" description="Disordered" evidence="8">
    <location>
        <begin position="372"/>
        <end position="399"/>
    </location>
</feature>
<dbReference type="PANTHER" id="PTHR14402">
    <property type="entry name" value="RECEPTOR TRANSPORTING PROTEIN"/>
    <property type="match status" value="1"/>
</dbReference>
<dbReference type="CTD" id="83597"/>
<dbReference type="InterPro" id="IPR026096">
    <property type="entry name" value="R-trans_p"/>
</dbReference>
<evidence type="ECO:0000259" key="10">
    <source>
        <dbReference type="SMART" id="SM01328"/>
    </source>
</evidence>
<dbReference type="GO" id="GO:0006612">
    <property type="term" value="P:protein targeting to membrane"/>
    <property type="evidence" value="ECO:0007669"/>
    <property type="project" value="TreeGrafter"/>
</dbReference>
<dbReference type="GO" id="GO:0016020">
    <property type="term" value="C:membrane"/>
    <property type="evidence" value="ECO:0007669"/>
    <property type="project" value="UniProtKB-SubCell"/>
</dbReference>
<dbReference type="OrthoDB" id="8121437at2759"/>
<feature type="transmembrane region" description="Helical" evidence="9">
    <location>
        <begin position="518"/>
        <end position="540"/>
    </location>
</feature>
<feature type="region of interest" description="Disordered" evidence="8">
    <location>
        <begin position="258"/>
        <end position="281"/>
    </location>
</feature>
<dbReference type="RefSeq" id="XP_020022637.1">
    <property type="nucleotide sequence ID" value="XM_020167048.1"/>
</dbReference>
<feature type="compositionally biased region" description="Polar residues" evidence="8">
    <location>
        <begin position="307"/>
        <end position="324"/>
    </location>
</feature>
<protein>
    <submittedName>
        <fullName evidence="13">Receptor-transporting protein 3-like</fullName>
    </submittedName>
</protein>
<keyword evidence="6 9" id="KW-1133">Transmembrane helix</keyword>
<evidence type="ECO:0000313" key="13">
    <source>
        <dbReference type="RefSeq" id="XP_020022637.1"/>
    </source>
</evidence>
<dbReference type="PANTHER" id="PTHR14402:SF9">
    <property type="entry name" value="RECEPTOR-TRANSPORTING PROTEIN 3"/>
    <property type="match status" value="1"/>
</dbReference>
<accession>A0A8C0WZ49</accession>
<evidence type="ECO:0000256" key="8">
    <source>
        <dbReference type="SAM" id="MobiDB-lite"/>
    </source>
</evidence>
<dbReference type="KEGG" id="ccan:109688576"/>
<evidence type="ECO:0000256" key="2">
    <source>
        <dbReference type="ARBA" id="ARBA00022692"/>
    </source>
</evidence>
<dbReference type="GO" id="GO:0051205">
    <property type="term" value="P:protein insertion into membrane"/>
    <property type="evidence" value="ECO:0007669"/>
    <property type="project" value="TreeGrafter"/>
</dbReference>
<evidence type="ECO:0000256" key="1">
    <source>
        <dbReference type="ARBA" id="ARBA00004167"/>
    </source>
</evidence>
<sequence>MAAEIDQNMEVWKQVFQELIQEVKPRHKWTITSDKSLLPNVLDPGWMQYQQWTFARFQCSSCSRSWASAQVPVLFHMHRHEKKRRGQVKMRVFAQRCKKCPQPLFEVPEFTQENITRILNNLVFRILKKCYREGFTLTEEIPAIKETGLKGPHDSYNCEACLQGLCALRGLNPATQSQVSPSSPIPSKDTGEPIITDTCIHLPCSQPSSKKDKLLESTVNPKVPKLPKAAPKVNHTSKSSTAPTFTTQQIPCTLTVNPEVPSPPKADPKVSHTSKSSTAPTFSTQRIPSLLIVNSQILNSKPDLKVSHTQKPSTAPTFPTQQKPALSIMNPKDPNLPKADPKVSHTSKPSTVATFTTQQMPSLSKANSQITHPKTDLTVSHTPKPSTAPTFSTRYIPSIENPKVPNPKISHTPNPSNAPAFSTQQVPPMSLAAHCLTTQMPSSTNCNTAADAPARNKRPKTRRSSFSSSLPVEPTWNRSPITCSPTANTISQVERSIQIDLSPEHSRSCTPSHSTCRRFYTCFCCLILILTVTAIVVIALKAIL</sequence>
<gene>
    <name evidence="11 13" type="primary">LOC109688576</name>
</gene>
<feature type="compositionally biased region" description="Polar residues" evidence="8">
    <location>
        <begin position="271"/>
        <end position="281"/>
    </location>
</feature>
<evidence type="ECO:0000256" key="9">
    <source>
        <dbReference type="SAM" id="Phobius"/>
    </source>
</evidence>
<dbReference type="InterPro" id="IPR027377">
    <property type="entry name" value="ZAR1/RTP1-5-like_Znf-3CxxC"/>
</dbReference>
<feature type="region of interest" description="Disordered" evidence="8">
    <location>
        <begin position="306"/>
        <end position="348"/>
    </location>
</feature>
<dbReference type="AlphaFoldDB" id="A0A8C0WZ49"/>
<dbReference type="Proteomes" id="UP001732720">
    <property type="component" value="Chromosome 17"/>
</dbReference>
<comment type="subcellular location">
    <subcellularLocation>
        <location evidence="1">Membrane</location>
        <topology evidence="1">Single-pass membrane protein</topology>
    </subcellularLocation>
</comment>
<proteinExistence type="predicted"/>
<feature type="region of interest" description="Disordered" evidence="8">
    <location>
        <begin position="222"/>
        <end position="243"/>
    </location>
</feature>
<dbReference type="GO" id="GO:0001580">
    <property type="term" value="P:detection of chemical stimulus involved in sensory perception of bitter taste"/>
    <property type="evidence" value="ECO:0007669"/>
    <property type="project" value="TreeGrafter"/>
</dbReference>
<dbReference type="Pfam" id="PF13695">
    <property type="entry name" value="Zn_ribbon_3CxxC"/>
    <property type="match status" value="1"/>
</dbReference>
<evidence type="ECO:0000256" key="7">
    <source>
        <dbReference type="ARBA" id="ARBA00023136"/>
    </source>
</evidence>
<feature type="compositionally biased region" description="Low complexity" evidence="8">
    <location>
        <begin position="222"/>
        <end position="233"/>
    </location>
</feature>
<organism evidence="11">
    <name type="scientific">Castor canadensis</name>
    <name type="common">American beaver</name>
    <dbReference type="NCBI Taxonomy" id="51338"/>
    <lineage>
        <taxon>Eukaryota</taxon>
        <taxon>Metazoa</taxon>
        <taxon>Chordata</taxon>
        <taxon>Craniata</taxon>
        <taxon>Vertebrata</taxon>
        <taxon>Euteleostomi</taxon>
        <taxon>Mammalia</taxon>
        <taxon>Eutheria</taxon>
        <taxon>Euarchontoglires</taxon>
        <taxon>Glires</taxon>
        <taxon>Rodentia</taxon>
        <taxon>Castorimorpha</taxon>
        <taxon>Castoridae</taxon>
        <taxon>Castor</taxon>
    </lineage>
</organism>
<reference evidence="13" key="2">
    <citation type="submission" date="2025-04" db="UniProtKB">
        <authorList>
            <consortium name="RefSeq"/>
        </authorList>
    </citation>
    <scope>IDENTIFICATION</scope>
    <source>
        <tissue evidence="13">Leukocyte</tissue>
    </source>
</reference>
<dbReference type="GO" id="GO:0008270">
    <property type="term" value="F:zinc ion binding"/>
    <property type="evidence" value="ECO:0007669"/>
    <property type="project" value="UniProtKB-KW"/>
</dbReference>
<keyword evidence="3" id="KW-0479">Metal-binding</keyword>
<keyword evidence="2 9" id="KW-0812">Transmembrane</keyword>
<dbReference type="Ensembl" id="ENSCCNT00000022598.1">
    <property type="protein sequence ID" value="ENSCCNP00000017357.1"/>
    <property type="gene ID" value="ENSCCNG00000017681.1"/>
</dbReference>
<keyword evidence="5" id="KW-0862">Zinc</keyword>
<dbReference type="SMART" id="SM01328">
    <property type="entry name" value="zf-3CxxC"/>
    <property type="match status" value="1"/>
</dbReference>
<evidence type="ECO:0000256" key="6">
    <source>
        <dbReference type="ARBA" id="ARBA00022989"/>
    </source>
</evidence>
<feature type="region of interest" description="Disordered" evidence="8">
    <location>
        <begin position="444"/>
        <end position="479"/>
    </location>
</feature>
<name>A0A8C0WZ49_CASCN</name>
<dbReference type="GO" id="GO:0031849">
    <property type="term" value="F:olfactory receptor binding"/>
    <property type="evidence" value="ECO:0007669"/>
    <property type="project" value="TreeGrafter"/>
</dbReference>
<evidence type="ECO:0000256" key="5">
    <source>
        <dbReference type="ARBA" id="ARBA00022833"/>
    </source>
</evidence>
<evidence type="ECO:0000256" key="3">
    <source>
        <dbReference type="ARBA" id="ARBA00022723"/>
    </source>
</evidence>
<feature type="compositionally biased region" description="Polar residues" evidence="8">
    <location>
        <begin position="234"/>
        <end position="243"/>
    </location>
</feature>
<evidence type="ECO:0000313" key="11">
    <source>
        <dbReference type="Ensembl" id="ENSCCNP00000017357.1"/>
    </source>
</evidence>
<feature type="compositionally biased region" description="Polar residues" evidence="8">
    <location>
        <begin position="372"/>
        <end position="395"/>
    </location>
</feature>
<evidence type="ECO:0000313" key="12">
    <source>
        <dbReference type="Proteomes" id="UP001732720"/>
    </source>
</evidence>
<feature type="domain" description="3CxxC-type" evidence="10">
    <location>
        <begin position="52"/>
        <end position="164"/>
    </location>
</feature>
<keyword evidence="7 9" id="KW-0472">Membrane</keyword>
<dbReference type="GO" id="GO:0005737">
    <property type="term" value="C:cytoplasm"/>
    <property type="evidence" value="ECO:0007669"/>
    <property type="project" value="TreeGrafter"/>
</dbReference>